<dbReference type="AlphaFoldDB" id="A0A517LKE2"/>
<dbReference type="OrthoDB" id="5364171at2759"/>
<sequence length="235" mass="24059">MADLGGLTKTVTSTAGGVAPGVVPDIGSTVPGGAPGVPGAPGGGAPAQDEQANRDAMLGNIADVDLAKGKDLLNVGGEQGKGNINLLTKDPEKKPTTATNTNATNGSGKGDSSDSSGAGPQQDGSKKHSKTCPPSNGIFYAYASQVGTGKKYLLTFSNAKVANEYFEKVAEVHKGDAYRESDQFLTLGPNLSIESATKGVAFNQFQGRMFVQEIDGTQPVIPPQNRKGYIMGTQG</sequence>
<organism evidence="2 3">
    <name type="scientific">Venturia effusa</name>
    <dbReference type="NCBI Taxonomy" id="50376"/>
    <lineage>
        <taxon>Eukaryota</taxon>
        <taxon>Fungi</taxon>
        <taxon>Dikarya</taxon>
        <taxon>Ascomycota</taxon>
        <taxon>Pezizomycotina</taxon>
        <taxon>Dothideomycetes</taxon>
        <taxon>Pleosporomycetidae</taxon>
        <taxon>Venturiales</taxon>
        <taxon>Venturiaceae</taxon>
        <taxon>Venturia</taxon>
    </lineage>
</organism>
<evidence type="ECO:0000256" key="1">
    <source>
        <dbReference type="SAM" id="MobiDB-lite"/>
    </source>
</evidence>
<feature type="compositionally biased region" description="Low complexity" evidence="1">
    <location>
        <begin position="96"/>
        <end position="106"/>
    </location>
</feature>
<feature type="compositionally biased region" description="Gly residues" evidence="1">
    <location>
        <begin position="33"/>
        <end position="45"/>
    </location>
</feature>
<accession>A0A517LKE2</accession>
<gene>
    <name evidence="2" type="ORF">FKW77_006481</name>
</gene>
<dbReference type="Proteomes" id="UP000316270">
    <property type="component" value="Chromosome 14"/>
</dbReference>
<protein>
    <submittedName>
        <fullName evidence="2">Uncharacterized protein</fullName>
    </submittedName>
</protein>
<feature type="region of interest" description="Disordered" evidence="1">
    <location>
        <begin position="1"/>
        <end position="56"/>
    </location>
</feature>
<evidence type="ECO:0000313" key="2">
    <source>
        <dbReference type="EMBL" id="QDS76109.1"/>
    </source>
</evidence>
<feature type="compositionally biased region" description="Low complexity" evidence="1">
    <location>
        <begin position="113"/>
        <end position="123"/>
    </location>
</feature>
<reference evidence="2 3" key="1">
    <citation type="submission" date="2019-07" db="EMBL/GenBank/DDBJ databases">
        <title>Finished genome of Venturia effusa.</title>
        <authorList>
            <person name="Young C.A."/>
            <person name="Cox M.P."/>
            <person name="Ganley A.R.D."/>
            <person name="David W.J."/>
        </authorList>
    </citation>
    <scope>NUCLEOTIDE SEQUENCE [LARGE SCALE GENOMIC DNA]</scope>
    <source>
        <strain evidence="3">albino</strain>
    </source>
</reference>
<dbReference type="EMBL" id="CP042198">
    <property type="protein sequence ID" value="QDS76109.1"/>
    <property type="molecule type" value="Genomic_DNA"/>
</dbReference>
<feature type="region of interest" description="Disordered" evidence="1">
    <location>
        <begin position="75"/>
        <end position="132"/>
    </location>
</feature>
<keyword evidence="3" id="KW-1185">Reference proteome</keyword>
<proteinExistence type="predicted"/>
<name>A0A517LKE2_9PEZI</name>
<evidence type="ECO:0000313" key="3">
    <source>
        <dbReference type="Proteomes" id="UP000316270"/>
    </source>
</evidence>